<comment type="similarity">
    <text evidence="4">Belongs to the carotenoid/retinoid oxidoreductase family.</text>
</comment>
<evidence type="ECO:0000256" key="4">
    <source>
        <dbReference type="RuleBase" id="RU362075"/>
    </source>
</evidence>
<evidence type="ECO:0000256" key="2">
    <source>
        <dbReference type="ARBA" id="ARBA00022746"/>
    </source>
</evidence>
<evidence type="ECO:0000259" key="5">
    <source>
        <dbReference type="Pfam" id="PF01593"/>
    </source>
</evidence>
<proteinExistence type="inferred from homology"/>
<accession>A0AA42BVZ7</accession>
<gene>
    <name evidence="6" type="primary">crtI</name>
    <name evidence="6" type="ORF">N1028_04750</name>
</gene>
<dbReference type="Gene3D" id="3.50.50.60">
    <property type="entry name" value="FAD/NAD(P)-binding domain"/>
    <property type="match status" value="2"/>
</dbReference>
<comment type="caution">
    <text evidence="6">The sequence shown here is derived from an EMBL/GenBank/DDBJ whole genome shotgun (WGS) entry which is preliminary data.</text>
</comment>
<dbReference type="EMBL" id="JANLCK010000002">
    <property type="protein sequence ID" value="MCS5725198.1"/>
    <property type="molecule type" value="Genomic_DNA"/>
</dbReference>
<dbReference type="GO" id="GO:0016117">
    <property type="term" value="P:carotenoid biosynthetic process"/>
    <property type="evidence" value="ECO:0007669"/>
    <property type="project" value="UniProtKB-KW"/>
</dbReference>
<comment type="pathway">
    <text evidence="1 4">Carotenoid biosynthesis.</text>
</comment>
<name>A0AA42BVZ7_9MICO</name>
<evidence type="ECO:0000256" key="1">
    <source>
        <dbReference type="ARBA" id="ARBA00004829"/>
    </source>
</evidence>
<protein>
    <submittedName>
        <fullName evidence="6">Phytoene desaturase family protein</fullName>
        <ecNumber evidence="6">1.-.-.-</ecNumber>
    </submittedName>
</protein>
<evidence type="ECO:0000256" key="3">
    <source>
        <dbReference type="ARBA" id="ARBA00023002"/>
    </source>
</evidence>
<dbReference type="InterPro" id="IPR002937">
    <property type="entry name" value="Amino_oxidase"/>
</dbReference>
<dbReference type="Pfam" id="PF01593">
    <property type="entry name" value="Amino_oxidase"/>
    <property type="match status" value="1"/>
</dbReference>
<keyword evidence="2 4" id="KW-0125">Carotenoid biosynthesis</keyword>
<dbReference type="NCBIfam" id="TIGR02734">
    <property type="entry name" value="crtI_fam"/>
    <property type="match status" value="2"/>
</dbReference>
<evidence type="ECO:0000313" key="7">
    <source>
        <dbReference type="Proteomes" id="UP001165587"/>
    </source>
</evidence>
<sequence length="579" mass="62118">MIGGGISGLATAALLAREGHTVTLLEKNEAVGGRAGTWEKDGFRFDTGPSWYLMPEVFDHFFKLFGTSAAEELDLVKLDPGYRVYSEGEFAPIDLASNRDDNLDLFESIEPGSGVRMAGYLDSAAETYELAKEYFLYSTFEKITPLATGPVLKRLPRLARLLTEPLARFAGRTVRDPRLVQVLGYPAVFLGTSPYSAPSMYHLMSHLDLTEGVLYPRGGFASVIAAIERIARAEGVEIITGATVTRIVTAVEGASVMVPAPVDVYDYETTEFDTNVIDRDELARVLAGEMSTATEPEPVAEIPAGQKPRAGGVHYTDGDGRAHSVDGSVVVSTADLWHTETTMLLPELQTYPESYWAKRTPGPSALLIMLGVEGDLPELEHHTLFFTKDWRENFEKIFGRGSGPAATRGTSVPAPASLYVCKPSATDHDVAPEGHENLFVLVPLPADPSIGAGGFDGGGDARLEELADTVIEQIASWAGIADLASRVVVRRTVGPADFVADLNSWEGTALGPAHTLRQSAMFRSRNRSTKVDGLYYAGGSTTPGIGLPMCLISAELVIKRLRGDTSTTALPEPLAPAGG</sequence>
<organism evidence="6 7">
    <name type="scientific">Herbiconiux oxytropis</name>
    <dbReference type="NCBI Taxonomy" id="2970915"/>
    <lineage>
        <taxon>Bacteria</taxon>
        <taxon>Bacillati</taxon>
        <taxon>Actinomycetota</taxon>
        <taxon>Actinomycetes</taxon>
        <taxon>Micrococcales</taxon>
        <taxon>Microbacteriaceae</taxon>
        <taxon>Herbiconiux</taxon>
    </lineage>
</organism>
<dbReference type="InterPro" id="IPR014105">
    <property type="entry name" value="Carotenoid/retinoid_OxRdtase"/>
</dbReference>
<dbReference type="InterPro" id="IPR036188">
    <property type="entry name" value="FAD/NAD-bd_sf"/>
</dbReference>
<dbReference type="PANTHER" id="PTHR43734">
    <property type="entry name" value="PHYTOENE DESATURASE"/>
    <property type="match status" value="1"/>
</dbReference>
<dbReference type="SUPFAM" id="SSF51905">
    <property type="entry name" value="FAD/NAD(P)-binding domain"/>
    <property type="match status" value="1"/>
</dbReference>
<dbReference type="GO" id="GO:0016491">
    <property type="term" value="F:oxidoreductase activity"/>
    <property type="evidence" value="ECO:0007669"/>
    <property type="project" value="UniProtKB-KW"/>
</dbReference>
<keyword evidence="3 4" id="KW-0560">Oxidoreductase</keyword>
<feature type="domain" description="Amine oxidase" evidence="5">
    <location>
        <begin position="6"/>
        <end position="256"/>
    </location>
</feature>
<dbReference type="Proteomes" id="UP001165587">
    <property type="component" value="Unassembled WGS sequence"/>
</dbReference>
<reference evidence="6" key="1">
    <citation type="submission" date="2022-08" db="EMBL/GenBank/DDBJ databases">
        <authorList>
            <person name="Deng Y."/>
            <person name="Han X.-F."/>
            <person name="Zhang Y.-Q."/>
        </authorList>
    </citation>
    <scope>NUCLEOTIDE SEQUENCE</scope>
    <source>
        <strain evidence="6">CPCC 203407</strain>
    </source>
</reference>
<dbReference type="RefSeq" id="WP_259525898.1">
    <property type="nucleotide sequence ID" value="NZ_JANLCK010000002.1"/>
</dbReference>
<dbReference type="PANTHER" id="PTHR43734:SF1">
    <property type="entry name" value="PHYTOENE DESATURASE"/>
    <property type="match status" value="1"/>
</dbReference>
<dbReference type="AlphaFoldDB" id="A0AA42BVZ7"/>
<dbReference type="EC" id="1.-.-.-" evidence="6"/>
<evidence type="ECO:0000313" key="6">
    <source>
        <dbReference type="EMBL" id="MCS5725198.1"/>
    </source>
</evidence>
<keyword evidence="7" id="KW-1185">Reference proteome</keyword>